<dbReference type="InterPro" id="IPR004352">
    <property type="entry name" value="GH114_TIM-barrel"/>
</dbReference>
<keyword evidence="4" id="KW-1185">Reference proteome</keyword>
<name>A0A9D4EQ86_DREPO</name>
<dbReference type="InterPro" id="IPR017853">
    <property type="entry name" value="GH"/>
</dbReference>
<evidence type="ECO:0000313" key="3">
    <source>
        <dbReference type="EMBL" id="KAH3784839.1"/>
    </source>
</evidence>
<dbReference type="Gene3D" id="3.20.20.70">
    <property type="entry name" value="Aldolase class I"/>
    <property type="match status" value="1"/>
</dbReference>
<dbReference type="PANTHER" id="PTHR35273:SF2">
    <property type="entry name" value="ALPHA-GALACTOSIDASE"/>
    <property type="match status" value="1"/>
</dbReference>
<feature type="compositionally biased region" description="Basic and acidic residues" evidence="1">
    <location>
        <begin position="1"/>
        <end position="14"/>
    </location>
</feature>
<reference evidence="3" key="1">
    <citation type="journal article" date="2019" name="bioRxiv">
        <title>The Genome of the Zebra Mussel, Dreissena polymorpha: A Resource for Invasive Species Research.</title>
        <authorList>
            <person name="McCartney M.A."/>
            <person name="Auch B."/>
            <person name="Kono T."/>
            <person name="Mallez S."/>
            <person name="Zhang Y."/>
            <person name="Obille A."/>
            <person name="Becker A."/>
            <person name="Abrahante J.E."/>
            <person name="Garbe J."/>
            <person name="Badalamenti J.P."/>
            <person name="Herman A."/>
            <person name="Mangelson H."/>
            <person name="Liachko I."/>
            <person name="Sullivan S."/>
            <person name="Sone E.D."/>
            <person name="Koren S."/>
            <person name="Silverstein K.A.T."/>
            <person name="Beckman K.B."/>
            <person name="Gohl D.M."/>
        </authorList>
    </citation>
    <scope>NUCLEOTIDE SEQUENCE</scope>
    <source>
        <strain evidence="3">Duluth1</strain>
        <tissue evidence="3">Whole animal</tissue>
    </source>
</reference>
<feature type="domain" description="Glycoside-hydrolase family GH114 TIM-barrel" evidence="2">
    <location>
        <begin position="1"/>
        <end position="100"/>
    </location>
</feature>
<sequence length="102" mass="11439">MSARMDLAKSKACDGIEPDNVDGHEHGNANFGFTSSDQLNYNKWLASEAHKRNLSIGLKNDAEQIPQLHTFFDWALNEECHTVDGGRECDLYKPFLAEGKVK</sequence>
<dbReference type="SUPFAM" id="SSF51445">
    <property type="entry name" value="(Trans)glycosidases"/>
    <property type="match status" value="1"/>
</dbReference>
<comment type="caution">
    <text evidence="3">The sequence shown here is derived from an EMBL/GenBank/DDBJ whole genome shotgun (WGS) entry which is preliminary data.</text>
</comment>
<organism evidence="3 4">
    <name type="scientific">Dreissena polymorpha</name>
    <name type="common">Zebra mussel</name>
    <name type="synonym">Mytilus polymorpha</name>
    <dbReference type="NCBI Taxonomy" id="45954"/>
    <lineage>
        <taxon>Eukaryota</taxon>
        <taxon>Metazoa</taxon>
        <taxon>Spiralia</taxon>
        <taxon>Lophotrochozoa</taxon>
        <taxon>Mollusca</taxon>
        <taxon>Bivalvia</taxon>
        <taxon>Autobranchia</taxon>
        <taxon>Heteroconchia</taxon>
        <taxon>Euheterodonta</taxon>
        <taxon>Imparidentia</taxon>
        <taxon>Neoheterodontei</taxon>
        <taxon>Myida</taxon>
        <taxon>Dreissenoidea</taxon>
        <taxon>Dreissenidae</taxon>
        <taxon>Dreissena</taxon>
    </lineage>
</organism>
<dbReference type="EMBL" id="JAIWYP010000008">
    <property type="protein sequence ID" value="KAH3784839.1"/>
    <property type="molecule type" value="Genomic_DNA"/>
</dbReference>
<protein>
    <recommendedName>
        <fullName evidence="2">Glycoside-hydrolase family GH114 TIM-barrel domain-containing protein</fullName>
    </recommendedName>
</protein>
<reference evidence="3" key="2">
    <citation type="submission" date="2020-11" db="EMBL/GenBank/DDBJ databases">
        <authorList>
            <person name="McCartney M.A."/>
            <person name="Auch B."/>
            <person name="Kono T."/>
            <person name="Mallez S."/>
            <person name="Becker A."/>
            <person name="Gohl D.M."/>
            <person name="Silverstein K.A.T."/>
            <person name="Koren S."/>
            <person name="Bechman K.B."/>
            <person name="Herman A."/>
            <person name="Abrahante J.E."/>
            <person name="Garbe J."/>
        </authorList>
    </citation>
    <scope>NUCLEOTIDE SEQUENCE</scope>
    <source>
        <strain evidence="3">Duluth1</strain>
        <tissue evidence="3">Whole animal</tissue>
    </source>
</reference>
<gene>
    <name evidence="3" type="ORF">DPMN_162910</name>
</gene>
<dbReference type="Proteomes" id="UP000828390">
    <property type="component" value="Unassembled WGS sequence"/>
</dbReference>
<evidence type="ECO:0000313" key="4">
    <source>
        <dbReference type="Proteomes" id="UP000828390"/>
    </source>
</evidence>
<evidence type="ECO:0000259" key="2">
    <source>
        <dbReference type="Pfam" id="PF03537"/>
    </source>
</evidence>
<dbReference type="Pfam" id="PF03537">
    <property type="entry name" value="Glyco_hydro_114"/>
    <property type="match status" value="1"/>
</dbReference>
<dbReference type="PANTHER" id="PTHR35273">
    <property type="entry name" value="ALPHA-1,4 POLYGALACTOSAMINIDASE, PUTATIVE (AFU_ORTHOLOGUE AFUA_3G07890)-RELATED"/>
    <property type="match status" value="1"/>
</dbReference>
<evidence type="ECO:0000256" key="1">
    <source>
        <dbReference type="SAM" id="MobiDB-lite"/>
    </source>
</evidence>
<proteinExistence type="predicted"/>
<feature type="region of interest" description="Disordered" evidence="1">
    <location>
        <begin position="1"/>
        <end position="21"/>
    </location>
</feature>
<dbReference type="AlphaFoldDB" id="A0A9D4EQ86"/>
<accession>A0A9D4EQ86</accession>
<dbReference type="InterPro" id="IPR013785">
    <property type="entry name" value="Aldolase_TIM"/>
</dbReference>